<dbReference type="STRING" id="649333.SAMN04487989_1011016"/>
<dbReference type="InterPro" id="IPR011701">
    <property type="entry name" value="MFS"/>
</dbReference>
<dbReference type="NCBIfam" id="TIGR01272">
    <property type="entry name" value="gluP"/>
    <property type="match status" value="1"/>
</dbReference>
<feature type="transmembrane region" description="Helical" evidence="11">
    <location>
        <begin position="123"/>
        <end position="150"/>
    </location>
</feature>
<keyword evidence="10 11" id="KW-0472">Membrane</keyword>
<feature type="transmembrane region" description="Helical" evidence="11">
    <location>
        <begin position="371"/>
        <end position="393"/>
    </location>
</feature>
<keyword evidence="13" id="KW-1185">Reference proteome</keyword>
<evidence type="ECO:0000256" key="7">
    <source>
        <dbReference type="ARBA" id="ARBA00022597"/>
    </source>
</evidence>
<dbReference type="InterPro" id="IPR036259">
    <property type="entry name" value="MFS_trans_sf"/>
</dbReference>
<evidence type="ECO:0000256" key="1">
    <source>
        <dbReference type="ARBA" id="ARBA00003321"/>
    </source>
</evidence>
<keyword evidence="5" id="KW-1003">Cell membrane</keyword>
<dbReference type="Gene3D" id="1.20.1250.20">
    <property type="entry name" value="MFS general substrate transporter like domains"/>
    <property type="match status" value="2"/>
</dbReference>
<keyword evidence="6" id="KW-0997">Cell inner membrane</keyword>
<keyword evidence="9 11" id="KW-1133">Transmembrane helix</keyword>
<dbReference type="Proteomes" id="UP000198705">
    <property type="component" value="Unassembled WGS sequence"/>
</dbReference>
<keyword evidence="7" id="KW-0762">Sugar transport</keyword>
<feature type="transmembrane region" description="Helical" evidence="11">
    <location>
        <begin position="33"/>
        <end position="50"/>
    </location>
</feature>
<evidence type="ECO:0000313" key="12">
    <source>
        <dbReference type="EMBL" id="SFN52744.1"/>
    </source>
</evidence>
<dbReference type="Pfam" id="PF07690">
    <property type="entry name" value="MFS_1"/>
    <property type="match status" value="1"/>
</dbReference>
<feature type="transmembrane region" description="Helical" evidence="11">
    <location>
        <begin position="162"/>
        <end position="183"/>
    </location>
</feature>
<dbReference type="SUPFAM" id="SSF103473">
    <property type="entry name" value="MFS general substrate transporter"/>
    <property type="match status" value="1"/>
</dbReference>
<evidence type="ECO:0000313" key="13">
    <source>
        <dbReference type="Proteomes" id="UP000198705"/>
    </source>
</evidence>
<evidence type="ECO:0000256" key="2">
    <source>
        <dbReference type="ARBA" id="ARBA00004429"/>
    </source>
</evidence>
<evidence type="ECO:0000256" key="3">
    <source>
        <dbReference type="ARBA" id="ARBA00009120"/>
    </source>
</evidence>
<accession>A0A1I4ZR44</accession>
<feature type="transmembrane region" description="Helical" evidence="11">
    <location>
        <begin position="315"/>
        <end position="335"/>
    </location>
</feature>
<protein>
    <submittedName>
        <fullName evidence="12">MFS transporter, FHS family, L-fucose permease</fullName>
    </submittedName>
</protein>
<evidence type="ECO:0000256" key="6">
    <source>
        <dbReference type="ARBA" id="ARBA00022519"/>
    </source>
</evidence>
<feature type="transmembrane region" description="Helical" evidence="11">
    <location>
        <begin position="430"/>
        <end position="449"/>
    </location>
</feature>
<dbReference type="PANTHER" id="PTHR43702">
    <property type="entry name" value="L-FUCOSE-PROTON SYMPORTER"/>
    <property type="match status" value="1"/>
</dbReference>
<evidence type="ECO:0000256" key="9">
    <source>
        <dbReference type="ARBA" id="ARBA00022989"/>
    </source>
</evidence>
<evidence type="ECO:0000256" key="4">
    <source>
        <dbReference type="ARBA" id="ARBA00022448"/>
    </source>
</evidence>
<dbReference type="PANTHER" id="PTHR43702:SF3">
    <property type="entry name" value="PROTEIN TSGA"/>
    <property type="match status" value="1"/>
</dbReference>
<evidence type="ECO:0000256" key="11">
    <source>
        <dbReference type="SAM" id="Phobius"/>
    </source>
</evidence>
<evidence type="ECO:0000256" key="8">
    <source>
        <dbReference type="ARBA" id="ARBA00022692"/>
    </source>
</evidence>
<evidence type="ECO:0000256" key="10">
    <source>
        <dbReference type="ARBA" id="ARBA00023136"/>
    </source>
</evidence>
<comment type="subcellular location">
    <subcellularLocation>
        <location evidence="2">Cell inner membrane</location>
        <topology evidence="2">Multi-pass membrane protein</topology>
    </subcellularLocation>
</comment>
<name>A0A1I4ZR44_9FLAO</name>
<comment type="similarity">
    <text evidence="3">Belongs to the major facilitator superfamily. FHS transporter (TC 2.A.1.7) family.</text>
</comment>
<evidence type="ECO:0000256" key="5">
    <source>
        <dbReference type="ARBA" id="ARBA00022475"/>
    </source>
</evidence>
<dbReference type="CDD" id="cd17394">
    <property type="entry name" value="MFS_FucP_like"/>
    <property type="match status" value="1"/>
</dbReference>
<dbReference type="GO" id="GO:1904659">
    <property type="term" value="P:D-glucose transmembrane transport"/>
    <property type="evidence" value="ECO:0007669"/>
    <property type="project" value="InterPro"/>
</dbReference>
<feature type="transmembrane region" description="Helical" evidence="11">
    <location>
        <begin position="347"/>
        <end position="365"/>
    </location>
</feature>
<feature type="transmembrane region" description="Helical" evidence="11">
    <location>
        <begin position="98"/>
        <end position="117"/>
    </location>
</feature>
<feature type="transmembrane region" description="Helical" evidence="11">
    <location>
        <begin position="256"/>
        <end position="278"/>
    </location>
</feature>
<keyword evidence="8 11" id="KW-0812">Transmembrane</keyword>
<dbReference type="InterPro" id="IPR050375">
    <property type="entry name" value="MFS_TsgA-like"/>
</dbReference>
<dbReference type="GO" id="GO:0005886">
    <property type="term" value="C:plasma membrane"/>
    <property type="evidence" value="ECO:0007669"/>
    <property type="project" value="UniProtKB-SubCell"/>
</dbReference>
<comment type="function">
    <text evidence="1">Intake of glucose and galactose.</text>
</comment>
<gene>
    <name evidence="12" type="ORF">SAMN04487989_1011016</name>
</gene>
<feature type="transmembrane region" description="Helical" evidence="11">
    <location>
        <begin position="70"/>
        <end position="91"/>
    </location>
</feature>
<organism evidence="12 13">
    <name type="scientific">Bizionia echini</name>
    <dbReference type="NCBI Taxonomy" id="649333"/>
    <lineage>
        <taxon>Bacteria</taxon>
        <taxon>Pseudomonadati</taxon>
        <taxon>Bacteroidota</taxon>
        <taxon>Flavobacteriia</taxon>
        <taxon>Flavobacteriales</taxon>
        <taxon>Flavobacteriaceae</taxon>
        <taxon>Bizionia</taxon>
    </lineage>
</organism>
<proteinExistence type="inferred from homology"/>
<feature type="transmembrane region" description="Helical" evidence="11">
    <location>
        <begin position="216"/>
        <end position="235"/>
    </location>
</feature>
<sequence>MSMMAEVGCLLMKFQLNIINTIMNQQKSYRSSFILLTILFFLWGFITVLVDSLIPRLRELFTLTYFQAGLVQFAFFGAYFLLSVPASYILSKIGYKKGIILGLLTMALGCLLFYPAASYRVFGIFMLAYFILAAGITVLQVAANPFVAVLGSEEGASSRLNLSQAFNSLGTAIAPAVGALFILSDRIKTKDEIAALTGAAKDNYLTTEASAVQTPFLGLALFIVFIAGIFLFAKLPKMISDENTGSYSEAFKNKNLMLGVLGIFFYVGAEVAIGSYLVNYFLDMNLVTVIKGNSLMKSIAESILNSGITESDNKAIVGVFVTFYWSGAMIGRFIGAYLTKIMKPGNVLGIFATIAMILILISISSTGLLSMWSILAVGLFNSIMFPTIFALAINGIGSLKPKASGLLCMAIVGGAIIPPFFGLLTDYVGFKIALIFIMVCYGYILWYGIKNSKKNLLDA</sequence>
<dbReference type="AlphaFoldDB" id="A0A1I4ZR44"/>
<dbReference type="GO" id="GO:0005354">
    <property type="term" value="F:galactose transmembrane transporter activity"/>
    <property type="evidence" value="ECO:0007669"/>
    <property type="project" value="InterPro"/>
</dbReference>
<dbReference type="InterPro" id="IPR005964">
    <property type="entry name" value="Glc/Gal_transptr_bac"/>
</dbReference>
<reference evidence="13" key="1">
    <citation type="submission" date="2016-10" db="EMBL/GenBank/DDBJ databases">
        <authorList>
            <person name="Varghese N."/>
            <person name="Submissions S."/>
        </authorList>
    </citation>
    <scope>NUCLEOTIDE SEQUENCE [LARGE SCALE GENOMIC DNA]</scope>
    <source>
        <strain evidence="13">DSM 23925</strain>
    </source>
</reference>
<keyword evidence="4" id="KW-0813">Transport</keyword>
<dbReference type="GO" id="GO:0055056">
    <property type="term" value="F:D-glucose transmembrane transporter activity"/>
    <property type="evidence" value="ECO:0007669"/>
    <property type="project" value="InterPro"/>
</dbReference>
<feature type="transmembrane region" description="Helical" evidence="11">
    <location>
        <begin position="405"/>
        <end position="424"/>
    </location>
</feature>
<dbReference type="EMBL" id="FOVN01000001">
    <property type="protein sequence ID" value="SFN52744.1"/>
    <property type="molecule type" value="Genomic_DNA"/>
</dbReference>